<proteinExistence type="predicted"/>
<evidence type="ECO:0000313" key="2">
    <source>
        <dbReference type="EMBL" id="TEB22666.1"/>
    </source>
</evidence>
<protein>
    <submittedName>
        <fullName evidence="2">Uncharacterized protein</fullName>
    </submittedName>
</protein>
<sequence>MCTLYDALLRITLIDCVVGFHASTHNDVGRLQSWGCVIGEAGCWGPVREAHGKTVGIWVWGETSRVVWDSGTMWLCRCAILAFSTNSMMVPSSWSWSSWGKARRMGIVSHWFNPNSTLAWQFLCVNRRSEAGLVDPEEAAGAKVDVSLSVFVTFNLGNALSRTGHQRAKSASPDPIVPPSSSIDSTSGWMTIARNNDGGPIGSEGKQRVLADIRAGDKIKATKDRGSTSQQSIWLGVWVLPSRAHRLRESFHIRRTPFHHSLSHINQWDDAWVISSSRSHSAPPTHDPCTTVESKSPTTTPAHHQVEPTAHATLEVSGTARWGDKFLDASYLRRRVSHCNLSVRLDPFDPPMASPPNPSPSHRDGKAVGHAALAGVGLEEAI</sequence>
<dbReference type="Proteomes" id="UP000298030">
    <property type="component" value="Unassembled WGS sequence"/>
</dbReference>
<gene>
    <name evidence="2" type="ORF">FA13DRAFT_1715882</name>
</gene>
<feature type="compositionally biased region" description="Low complexity" evidence="1">
    <location>
        <begin position="170"/>
        <end position="183"/>
    </location>
</feature>
<comment type="caution">
    <text evidence="2">The sequence shown here is derived from an EMBL/GenBank/DDBJ whole genome shotgun (WGS) entry which is preliminary data.</text>
</comment>
<reference evidence="2 3" key="1">
    <citation type="journal article" date="2019" name="Nat. Ecol. Evol.">
        <title>Megaphylogeny resolves global patterns of mushroom evolution.</title>
        <authorList>
            <person name="Varga T."/>
            <person name="Krizsan K."/>
            <person name="Foldi C."/>
            <person name="Dima B."/>
            <person name="Sanchez-Garcia M."/>
            <person name="Sanchez-Ramirez S."/>
            <person name="Szollosi G.J."/>
            <person name="Szarkandi J.G."/>
            <person name="Papp V."/>
            <person name="Albert L."/>
            <person name="Andreopoulos W."/>
            <person name="Angelini C."/>
            <person name="Antonin V."/>
            <person name="Barry K.W."/>
            <person name="Bougher N.L."/>
            <person name="Buchanan P."/>
            <person name="Buyck B."/>
            <person name="Bense V."/>
            <person name="Catcheside P."/>
            <person name="Chovatia M."/>
            <person name="Cooper J."/>
            <person name="Damon W."/>
            <person name="Desjardin D."/>
            <person name="Finy P."/>
            <person name="Geml J."/>
            <person name="Haridas S."/>
            <person name="Hughes K."/>
            <person name="Justo A."/>
            <person name="Karasinski D."/>
            <person name="Kautmanova I."/>
            <person name="Kiss B."/>
            <person name="Kocsube S."/>
            <person name="Kotiranta H."/>
            <person name="LaButti K.M."/>
            <person name="Lechner B.E."/>
            <person name="Liimatainen K."/>
            <person name="Lipzen A."/>
            <person name="Lukacs Z."/>
            <person name="Mihaltcheva S."/>
            <person name="Morgado L.N."/>
            <person name="Niskanen T."/>
            <person name="Noordeloos M.E."/>
            <person name="Ohm R.A."/>
            <person name="Ortiz-Santana B."/>
            <person name="Ovrebo C."/>
            <person name="Racz N."/>
            <person name="Riley R."/>
            <person name="Savchenko A."/>
            <person name="Shiryaev A."/>
            <person name="Soop K."/>
            <person name="Spirin V."/>
            <person name="Szebenyi C."/>
            <person name="Tomsovsky M."/>
            <person name="Tulloss R.E."/>
            <person name="Uehling J."/>
            <person name="Grigoriev I.V."/>
            <person name="Vagvolgyi C."/>
            <person name="Papp T."/>
            <person name="Martin F.M."/>
            <person name="Miettinen O."/>
            <person name="Hibbett D.S."/>
            <person name="Nagy L.G."/>
        </authorList>
    </citation>
    <scope>NUCLEOTIDE SEQUENCE [LARGE SCALE GENOMIC DNA]</scope>
    <source>
        <strain evidence="2 3">FP101781</strain>
    </source>
</reference>
<organism evidence="2 3">
    <name type="scientific">Coprinellus micaceus</name>
    <name type="common">Glistening ink-cap mushroom</name>
    <name type="synonym">Coprinus micaceus</name>
    <dbReference type="NCBI Taxonomy" id="71717"/>
    <lineage>
        <taxon>Eukaryota</taxon>
        <taxon>Fungi</taxon>
        <taxon>Dikarya</taxon>
        <taxon>Basidiomycota</taxon>
        <taxon>Agaricomycotina</taxon>
        <taxon>Agaricomycetes</taxon>
        <taxon>Agaricomycetidae</taxon>
        <taxon>Agaricales</taxon>
        <taxon>Agaricineae</taxon>
        <taxon>Psathyrellaceae</taxon>
        <taxon>Coprinellus</taxon>
    </lineage>
</organism>
<name>A0A4Y7SLE5_COPMI</name>
<dbReference type="EMBL" id="QPFP01000087">
    <property type="protein sequence ID" value="TEB22666.1"/>
    <property type="molecule type" value="Genomic_DNA"/>
</dbReference>
<keyword evidence="3" id="KW-1185">Reference proteome</keyword>
<evidence type="ECO:0000256" key="1">
    <source>
        <dbReference type="SAM" id="MobiDB-lite"/>
    </source>
</evidence>
<accession>A0A4Y7SLE5</accession>
<feature type="compositionally biased region" description="Polar residues" evidence="1">
    <location>
        <begin position="291"/>
        <end position="302"/>
    </location>
</feature>
<feature type="region of interest" description="Disordered" evidence="1">
    <location>
        <begin position="163"/>
        <end position="183"/>
    </location>
</feature>
<dbReference type="AlphaFoldDB" id="A0A4Y7SLE5"/>
<evidence type="ECO:0000313" key="3">
    <source>
        <dbReference type="Proteomes" id="UP000298030"/>
    </source>
</evidence>
<feature type="region of interest" description="Disordered" evidence="1">
    <location>
        <begin position="279"/>
        <end position="305"/>
    </location>
</feature>